<keyword evidence="7" id="KW-1185">Reference proteome</keyword>
<keyword evidence="2 4" id="KW-1133">Transmembrane helix</keyword>
<dbReference type="RefSeq" id="WP_269908227.1">
    <property type="nucleotide sequence ID" value="NZ_JAPFQA010000019.1"/>
</dbReference>
<dbReference type="InterPro" id="IPR036259">
    <property type="entry name" value="MFS_trans_sf"/>
</dbReference>
<reference evidence="6" key="1">
    <citation type="submission" date="2022-11" db="EMBL/GenBank/DDBJ databases">
        <authorList>
            <person name="Coimbra C."/>
        </authorList>
    </citation>
    <scope>NUCLEOTIDE SEQUENCE</scope>
    <source>
        <strain evidence="6">Jales19</strain>
    </source>
</reference>
<evidence type="ECO:0000313" key="6">
    <source>
        <dbReference type="EMBL" id="MCZ8547929.1"/>
    </source>
</evidence>
<keyword evidence="3 4" id="KW-0472">Membrane</keyword>
<evidence type="ECO:0000313" key="7">
    <source>
        <dbReference type="Proteomes" id="UP001152178"/>
    </source>
</evidence>
<evidence type="ECO:0000256" key="3">
    <source>
        <dbReference type="ARBA" id="ARBA00023136"/>
    </source>
</evidence>
<evidence type="ECO:0000256" key="2">
    <source>
        <dbReference type="ARBA" id="ARBA00022989"/>
    </source>
</evidence>
<protein>
    <recommendedName>
        <fullName evidence="5">Major facilitator superfamily (MFS) profile domain-containing protein</fullName>
    </recommendedName>
</protein>
<dbReference type="PROSITE" id="PS50850">
    <property type="entry name" value="MFS"/>
    <property type="match status" value="1"/>
</dbReference>
<dbReference type="EMBL" id="JAPFQA010000019">
    <property type="protein sequence ID" value="MCZ8547929.1"/>
    <property type="molecule type" value="Genomic_DNA"/>
</dbReference>
<dbReference type="SUPFAM" id="SSF103473">
    <property type="entry name" value="MFS general substrate transporter"/>
    <property type="match status" value="1"/>
</dbReference>
<proteinExistence type="predicted"/>
<evidence type="ECO:0000256" key="1">
    <source>
        <dbReference type="ARBA" id="ARBA00022692"/>
    </source>
</evidence>
<feature type="domain" description="Major facilitator superfamily (MFS) profile" evidence="5">
    <location>
        <begin position="1"/>
        <end position="73"/>
    </location>
</feature>
<dbReference type="Proteomes" id="UP001152178">
    <property type="component" value="Unassembled WGS sequence"/>
</dbReference>
<feature type="transmembrane region" description="Helical" evidence="4">
    <location>
        <begin position="7"/>
        <end position="26"/>
    </location>
</feature>
<comment type="caution">
    <text evidence="6">The sequence shown here is derived from an EMBL/GenBank/DDBJ whole genome shotgun (WGS) entry which is preliminary data.</text>
</comment>
<gene>
    <name evidence="6" type="ORF">OOJ09_27440</name>
</gene>
<sequence length="73" mass="7773">MIGRRPILVIGLIGFAVTLAALALVPSLPVLYVGRILNGGLAAGEVLTSAARVPPLRKSSRCLSRPPWFWPLL</sequence>
<evidence type="ECO:0000256" key="4">
    <source>
        <dbReference type="SAM" id="Phobius"/>
    </source>
</evidence>
<accession>A0ABT4R2T3</accession>
<organism evidence="6 7">
    <name type="scientific">Mesorhizobium qingshengii</name>
    <dbReference type="NCBI Taxonomy" id="1165689"/>
    <lineage>
        <taxon>Bacteria</taxon>
        <taxon>Pseudomonadati</taxon>
        <taxon>Pseudomonadota</taxon>
        <taxon>Alphaproteobacteria</taxon>
        <taxon>Hyphomicrobiales</taxon>
        <taxon>Phyllobacteriaceae</taxon>
        <taxon>Mesorhizobium</taxon>
    </lineage>
</organism>
<dbReference type="Gene3D" id="1.20.1250.20">
    <property type="entry name" value="MFS general substrate transporter like domains"/>
    <property type="match status" value="1"/>
</dbReference>
<name>A0ABT4R2T3_9HYPH</name>
<keyword evidence="1 4" id="KW-0812">Transmembrane</keyword>
<dbReference type="InterPro" id="IPR020846">
    <property type="entry name" value="MFS_dom"/>
</dbReference>
<evidence type="ECO:0000259" key="5">
    <source>
        <dbReference type="PROSITE" id="PS50850"/>
    </source>
</evidence>